<feature type="compositionally biased region" description="Basic residues" evidence="1">
    <location>
        <begin position="882"/>
        <end position="891"/>
    </location>
</feature>
<evidence type="ECO:0008006" key="7">
    <source>
        <dbReference type="Google" id="ProtNLM"/>
    </source>
</evidence>
<dbReference type="AlphaFoldDB" id="A0A8B6HL99"/>
<protein>
    <recommendedName>
        <fullName evidence="7">Thioredoxin domain-containing protein</fullName>
    </recommendedName>
</protein>
<proteinExistence type="predicted"/>
<evidence type="ECO:0000259" key="2">
    <source>
        <dbReference type="Pfam" id="PF00085"/>
    </source>
</evidence>
<dbReference type="SUPFAM" id="SSF52833">
    <property type="entry name" value="Thioredoxin-like"/>
    <property type="match status" value="2"/>
</dbReference>
<dbReference type="Proteomes" id="UP000596742">
    <property type="component" value="Unassembled WGS sequence"/>
</dbReference>
<sequence>MQFQHMKKILDESELDNLRQRNEVSAVYYYKRDIPRLKGFLKELDKTAEYLKLYGVEVGFFDCGILHEAKEPKCNEHNAEFQIFTYRSNHVLLELGLETMFDVNSIMSNILQLVLIHDVPILQSVEERIEYENKYKGEKDILFTYQKAIGTFEHRIFMEVAFAYHDKFKFAVCTNKQAVQDLKDSSFSPSEKSIYVLRCKNWTEKDLKCPYFKYSKKYDLATLANFVKSLTYPKVFMMPSDGMEIPFYQDKGLHVGYFFYNKDSKDTVLSAASDTADAFFTNMGIVAVDVDRLSPEEKVELDFHGSFPAVACHKRNMEKPVFMEGNWGKLQVIHQFLIGQLNKQDSHESDVQSISSDDFISSEDMDEDSEQFNEQDFEQFGDDEIEEVETQDDAVAEAVYQSRRKLPQVDLIDALTDKTFPTTIKNKDLVFVLFYLPFDDKSMAFLYAYADASKEIESDPARPLTRVNCHDWTDVCGNEKINIYPTMRMYRNGKMLKDYKGLLDSKAVVTTVKLLNQSNPVNLVDSTSIMDLMNGVLPNSKQVVTETVVMALLDKSHHTELKVFKNVASQLEDTMTFAYNNDGAASKIPDFKFKVPSIVVLRRSDILKPHVVYIGKLEVTEMKDFIIKASIPSMPELTVEWFPALYRQQKPFVILFLDEYQESARLKKVMEDIVISSKFPMLQFVWMNADPKSVGRSVLNEYDKDNRVPEICYVDLKKGIVFNNKDEYPVEDTVSEWLTSVMNEKIEPSKVLEQGDWKPKKHGYDFLSLIDKENERKKKKKQRNQGERIVEEHGVGFDKDGREINAEEERVKAETKNLDSEEDEIREELVALHKTRLYKSGGGRRHKDHPEGSEGKVTSPPEVDGKYKATADSASHQGQKSKEHKSKHTEL</sequence>
<dbReference type="InterPro" id="IPR057642">
    <property type="entry name" value="TXNDC16_2nd"/>
</dbReference>
<dbReference type="InterPro" id="IPR040090">
    <property type="entry name" value="TXNDC16"/>
</dbReference>
<feature type="domain" description="TXNDC16 N-terminal" evidence="3">
    <location>
        <begin position="10"/>
        <end position="111"/>
    </location>
</feature>
<feature type="domain" description="Thioredoxin" evidence="2">
    <location>
        <begin position="414"/>
        <end position="512"/>
    </location>
</feature>
<dbReference type="InterPro" id="IPR036249">
    <property type="entry name" value="Thioredoxin-like_sf"/>
</dbReference>
<dbReference type="Gene3D" id="3.40.30.10">
    <property type="entry name" value="Glutaredoxin"/>
    <property type="match status" value="3"/>
</dbReference>
<name>A0A8B6HL99_MYTGA</name>
<dbReference type="PANTHER" id="PTHR22699:SF1">
    <property type="entry name" value="THIOREDOXIN DOMAIN-CONTAINING PROTEIN 16"/>
    <property type="match status" value="1"/>
</dbReference>
<dbReference type="Pfam" id="PF24508">
    <property type="entry name" value="TXNDC16_N"/>
    <property type="match status" value="1"/>
</dbReference>
<dbReference type="InterPro" id="IPR057639">
    <property type="entry name" value="TXNDC16_N"/>
</dbReference>
<feature type="region of interest" description="Disordered" evidence="1">
    <location>
        <begin position="775"/>
        <end position="891"/>
    </location>
</feature>
<dbReference type="PANTHER" id="PTHR22699">
    <property type="entry name" value="THIOREDOXIN DOMAIN-CONTAINING PROTEIN 16"/>
    <property type="match status" value="1"/>
</dbReference>
<feature type="domain" description="TXNDC16 second thioredoxin-like" evidence="4">
    <location>
        <begin position="114"/>
        <end position="232"/>
    </location>
</feature>
<gene>
    <name evidence="5" type="ORF">MGAL_10B068796</name>
</gene>
<evidence type="ECO:0000313" key="6">
    <source>
        <dbReference type="Proteomes" id="UP000596742"/>
    </source>
</evidence>
<dbReference type="EMBL" id="UYJE01010207">
    <property type="protein sequence ID" value="VDI80854.1"/>
    <property type="molecule type" value="Genomic_DNA"/>
</dbReference>
<feature type="compositionally biased region" description="Basic and acidic residues" evidence="1">
    <location>
        <begin position="784"/>
        <end position="819"/>
    </location>
</feature>
<comment type="caution">
    <text evidence="5">The sequence shown here is derived from an EMBL/GenBank/DDBJ whole genome shotgun (WGS) entry which is preliminary data.</text>
</comment>
<feature type="compositionally biased region" description="Basic residues" evidence="1">
    <location>
        <begin position="833"/>
        <end position="847"/>
    </location>
</feature>
<dbReference type="Pfam" id="PF24509">
    <property type="entry name" value="TXNDC16_2nd"/>
    <property type="match status" value="1"/>
</dbReference>
<reference evidence="5" key="1">
    <citation type="submission" date="2018-11" db="EMBL/GenBank/DDBJ databases">
        <authorList>
            <person name="Alioto T."/>
            <person name="Alioto T."/>
        </authorList>
    </citation>
    <scope>NUCLEOTIDE SEQUENCE</scope>
</reference>
<dbReference type="Pfam" id="PF13848">
    <property type="entry name" value="Thioredoxin_6"/>
    <property type="match status" value="1"/>
</dbReference>
<evidence type="ECO:0000256" key="1">
    <source>
        <dbReference type="SAM" id="MobiDB-lite"/>
    </source>
</evidence>
<dbReference type="CDD" id="cd02981">
    <property type="entry name" value="PDI_b_family"/>
    <property type="match status" value="1"/>
</dbReference>
<evidence type="ECO:0000259" key="4">
    <source>
        <dbReference type="Pfam" id="PF24509"/>
    </source>
</evidence>
<organism evidence="5 6">
    <name type="scientific">Mytilus galloprovincialis</name>
    <name type="common">Mediterranean mussel</name>
    <dbReference type="NCBI Taxonomy" id="29158"/>
    <lineage>
        <taxon>Eukaryota</taxon>
        <taxon>Metazoa</taxon>
        <taxon>Spiralia</taxon>
        <taxon>Lophotrochozoa</taxon>
        <taxon>Mollusca</taxon>
        <taxon>Bivalvia</taxon>
        <taxon>Autobranchia</taxon>
        <taxon>Pteriomorphia</taxon>
        <taxon>Mytilida</taxon>
        <taxon>Mytiloidea</taxon>
        <taxon>Mytilidae</taxon>
        <taxon>Mytilinae</taxon>
        <taxon>Mytilus</taxon>
    </lineage>
</organism>
<dbReference type="Pfam" id="PF00085">
    <property type="entry name" value="Thioredoxin"/>
    <property type="match status" value="1"/>
</dbReference>
<accession>A0A8B6HL99</accession>
<evidence type="ECO:0000259" key="3">
    <source>
        <dbReference type="Pfam" id="PF24508"/>
    </source>
</evidence>
<keyword evidence="6" id="KW-1185">Reference proteome</keyword>
<dbReference type="InterPro" id="IPR013766">
    <property type="entry name" value="Thioredoxin_domain"/>
</dbReference>
<dbReference type="CDD" id="cd02961">
    <property type="entry name" value="PDI_a_family"/>
    <property type="match status" value="1"/>
</dbReference>
<evidence type="ECO:0000313" key="5">
    <source>
        <dbReference type="EMBL" id="VDI80854.1"/>
    </source>
</evidence>